<dbReference type="CDD" id="cd17407">
    <property type="entry name" value="MFS_MFSD11"/>
    <property type="match status" value="1"/>
</dbReference>
<gene>
    <name evidence="10" type="ORF">CLODIP_2_CD12608</name>
</gene>
<dbReference type="Gene3D" id="1.20.1250.20">
    <property type="entry name" value="MFS general substrate transporter like domains"/>
    <property type="match status" value="2"/>
</dbReference>
<evidence type="ECO:0000256" key="8">
    <source>
        <dbReference type="ARBA" id="ARBA00041910"/>
    </source>
</evidence>
<dbReference type="InterPro" id="IPR051617">
    <property type="entry name" value="UNC-93-like_regulator"/>
</dbReference>
<dbReference type="PANTHER" id="PTHR23294">
    <property type="entry name" value="ET TRANSLATION PRODUCT-RELATED"/>
    <property type="match status" value="1"/>
</dbReference>
<dbReference type="GO" id="GO:0016020">
    <property type="term" value="C:membrane"/>
    <property type="evidence" value="ECO:0007669"/>
    <property type="project" value="UniProtKB-SubCell"/>
</dbReference>
<feature type="transmembrane region" description="Helical" evidence="9">
    <location>
        <begin position="99"/>
        <end position="124"/>
    </location>
</feature>
<feature type="transmembrane region" description="Helical" evidence="9">
    <location>
        <begin position="136"/>
        <end position="157"/>
    </location>
</feature>
<evidence type="ECO:0000256" key="6">
    <source>
        <dbReference type="ARBA" id="ARBA00023180"/>
    </source>
</evidence>
<feature type="transmembrane region" description="Helical" evidence="9">
    <location>
        <begin position="399"/>
        <end position="419"/>
    </location>
</feature>
<feature type="transmembrane region" description="Helical" evidence="9">
    <location>
        <begin position="7"/>
        <end position="28"/>
    </location>
</feature>
<feature type="transmembrane region" description="Helical" evidence="9">
    <location>
        <begin position="228"/>
        <end position="249"/>
    </location>
</feature>
<evidence type="ECO:0000256" key="5">
    <source>
        <dbReference type="ARBA" id="ARBA00023136"/>
    </source>
</evidence>
<proteinExistence type="inferred from homology"/>
<dbReference type="OrthoDB" id="196103at2759"/>
<feature type="transmembrane region" description="Helical" evidence="9">
    <location>
        <begin position="169"/>
        <end position="189"/>
    </location>
</feature>
<evidence type="ECO:0000313" key="10">
    <source>
        <dbReference type="EMBL" id="CAB3373110.1"/>
    </source>
</evidence>
<sequence length="447" mass="48257">MDRKFVNVILLGFAFMFVFTAFQTMGNIEKTVLDSITSDDPSFQGDGYTSLAVIYAVLAICNWLAPSIISVTGSKVAMIVGAITYSLFIASFLTPKTWLLYVASVVVGAGAAVIWTGQGSYLILNSDSQTISRNSGIFWAMLQCSMFFGNTFVYFVFQGKTHIDEETRTLVFLVLLGVSAVGIVFLLILRPTNSTNAAEVEAQAPLPSENGPLHALKRAFALFTTQEMLLLSCTFLYTGVELSFFSGVYSPSIGFTQQLGEQAKQLVGMSGIFIGLGEVIGGALFGILGKKTIKWGRDPIVIMGFIIHILSFFLIFLNLPNAAPLGNTNDEAFITSSAYLAILCSFLLGFADSCYNTQIYSIIGGIFPEDSAPAFALFKFTQSLAAAACFFYSSHVGLHVQLAILVVTAIIGTITFCMVEWRSKAKQETGYNGEIGTSCAEPSGKPE</sequence>
<dbReference type="PANTHER" id="PTHR23294:SF0">
    <property type="entry name" value="UNC93-LIKE PROTEIN MFSD11"/>
    <property type="match status" value="1"/>
</dbReference>
<feature type="transmembrane region" description="Helical" evidence="9">
    <location>
        <begin position="48"/>
        <end position="69"/>
    </location>
</feature>
<keyword evidence="11" id="KW-1185">Reference proteome</keyword>
<protein>
    <recommendedName>
        <fullName evidence="7">UNC93-like protein MFSD11</fullName>
    </recommendedName>
    <alternativeName>
        <fullName evidence="8">Major facilitator superfamily domain-containing protein 11</fullName>
    </alternativeName>
</protein>
<evidence type="ECO:0000256" key="9">
    <source>
        <dbReference type="SAM" id="Phobius"/>
    </source>
</evidence>
<comment type="similarity">
    <text evidence="2">Belongs to the unc-93 family.</text>
</comment>
<keyword evidence="5 9" id="KW-0472">Membrane</keyword>
<organism evidence="10 11">
    <name type="scientific">Cloeon dipterum</name>
    <dbReference type="NCBI Taxonomy" id="197152"/>
    <lineage>
        <taxon>Eukaryota</taxon>
        <taxon>Metazoa</taxon>
        <taxon>Ecdysozoa</taxon>
        <taxon>Arthropoda</taxon>
        <taxon>Hexapoda</taxon>
        <taxon>Insecta</taxon>
        <taxon>Pterygota</taxon>
        <taxon>Palaeoptera</taxon>
        <taxon>Ephemeroptera</taxon>
        <taxon>Pisciforma</taxon>
        <taxon>Baetidae</taxon>
        <taxon>Cloeon</taxon>
    </lineage>
</organism>
<dbReference type="InterPro" id="IPR036259">
    <property type="entry name" value="MFS_trans_sf"/>
</dbReference>
<evidence type="ECO:0000313" key="11">
    <source>
        <dbReference type="Proteomes" id="UP000494165"/>
    </source>
</evidence>
<feature type="transmembrane region" description="Helical" evidence="9">
    <location>
        <begin position="332"/>
        <end position="351"/>
    </location>
</feature>
<reference evidence="10 11" key="1">
    <citation type="submission" date="2020-04" db="EMBL/GenBank/DDBJ databases">
        <authorList>
            <person name="Alioto T."/>
            <person name="Alioto T."/>
            <person name="Gomez Garrido J."/>
        </authorList>
    </citation>
    <scope>NUCLEOTIDE SEQUENCE [LARGE SCALE GENOMIC DNA]</scope>
</reference>
<evidence type="ECO:0000256" key="1">
    <source>
        <dbReference type="ARBA" id="ARBA00004141"/>
    </source>
</evidence>
<evidence type="ECO:0000256" key="4">
    <source>
        <dbReference type="ARBA" id="ARBA00022989"/>
    </source>
</evidence>
<feature type="transmembrane region" description="Helical" evidence="9">
    <location>
        <begin position="76"/>
        <end position="93"/>
    </location>
</feature>
<evidence type="ECO:0000256" key="7">
    <source>
        <dbReference type="ARBA" id="ARBA00040302"/>
    </source>
</evidence>
<keyword evidence="6" id="KW-0325">Glycoprotein</keyword>
<dbReference type="SUPFAM" id="SSF103473">
    <property type="entry name" value="MFS general substrate transporter"/>
    <property type="match status" value="1"/>
</dbReference>
<feature type="transmembrane region" description="Helical" evidence="9">
    <location>
        <begin position="300"/>
        <end position="320"/>
    </location>
</feature>
<name>A0A8S1CT18_9INSE</name>
<evidence type="ECO:0000256" key="3">
    <source>
        <dbReference type="ARBA" id="ARBA00022692"/>
    </source>
</evidence>
<accession>A0A8S1CT18</accession>
<keyword evidence="4 9" id="KW-1133">Transmembrane helix</keyword>
<dbReference type="Pfam" id="PF05978">
    <property type="entry name" value="UNC-93"/>
    <property type="match status" value="1"/>
</dbReference>
<comment type="subcellular location">
    <subcellularLocation>
        <location evidence="1">Membrane</location>
        <topology evidence="1">Multi-pass membrane protein</topology>
    </subcellularLocation>
</comment>
<dbReference type="AlphaFoldDB" id="A0A8S1CT18"/>
<keyword evidence="3 9" id="KW-0812">Transmembrane</keyword>
<feature type="transmembrane region" description="Helical" evidence="9">
    <location>
        <begin position="269"/>
        <end position="288"/>
    </location>
</feature>
<comment type="caution">
    <text evidence="10">The sequence shown here is derived from an EMBL/GenBank/DDBJ whole genome shotgun (WGS) entry which is preliminary data.</text>
</comment>
<dbReference type="Proteomes" id="UP000494165">
    <property type="component" value="Unassembled WGS sequence"/>
</dbReference>
<dbReference type="InterPro" id="IPR010291">
    <property type="entry name" value="Ion_channel_UNC-93"/>
</dbReference>
<evidence type="ECO:0000256" key="2">
    <source>
        <dbReference type="ARBA" id="ARBA00009172"/>
    </source>
</evidence>
<dbReference type="EMBL" id="CADEPI010000081">
    <property type="protein sequence ID" value="CAB3373110.1"/>
    <property type="molecule type" value="Genomic_DNA"/>
</dbReference>